<dbReference type="AlphaFoldDB" id="A0A1G2DZ43"/>
<protein>
    <recommendedName>
        <fullName evidence="1">HEPN domain-containing protein</fullName>
    </recommendedName>
</protein>
<proteinExistence type="predicted"/>
<organism evidence="2 3">
    <name type="scientific">Candidatus Nealsonbacteria bacterium RBG_13_37_56</name>
    <dbReference type="NCBI Taxonomy" id="1801661"/>
    <lineage>
        <taxon>Bacteria</taxon>
        <taxon>Candidatus Nealsoniibacteriota</taxon>
    </lineage>
</organism>
<dbReference type="EMBL" id="MHLW01000005">
    <property type="protein sequence ID" value="OGZ18311.1"/>
    <property type="molecule type" value="Genomic_DNA"/>
</dbReference>
<dbReference type="InterPro" id="IPR007842">
    <property type="entry name" value="HEPN_dom"/>
</dbReference>
<accession>A0A1G2DZ43</accession>
<evidence type="ECO:0000313" key="3">
    <source>
        <dbReference type="Proteomes" id="UP000178893"/>
    </source>
</evidence>
<dbReference type="SMART" id="SM00748">
    <property type="entry name" value="HEPN"/>
    <property type="match status" value="1"/>
</dbReference>
<reference evidence="2 3" key="1">
    <citation type="journal article" date="2016" name="Nat. Commun.">
        <title>Thousands of microbial genomes shed light on interconnected biogeochemical processes in an aquifer system.</title>
        <authorList>
            <person name="Anantharaman K."/>
            <person name="Brown C.T."/>
            <person name="Hug L.A."/>
            <person name="Sharon I."/>
            <person name="Castelle C.J."/>
            <person name="Probst A.J."/>
            <person name="Thomas B.C."/>
            <person name="Singh A."/>
            <person name="Wilkins M.J."/>
            <person name="Karaoz U."/>
            <person name="Brodie E.L."/>
            <person name="Williams K.H."/>
            <person name="Hubbard S.S."/>
            <person name="Banfield J.F."/>
        </authorList>
    </citation>
    <scope>NUCLEOTIDE SEQUENCE [LARGE SCALE GENOMIC DNA]</scope>
</reference>
<sequence>MKADFLKNKAKIFFESGKEQIPKKRYFLAAFSFEQAAQLFLKYCLFVKLKDFPKIHEIDELLKEIGKAYKRKDQIENFLKENASVIGDLGQAYITSRYLPVDFNQYQTEEMESFIKRLKIFLKKLCPGL</sequence>
<dbReference type="Gene3D" id="1.20.120.330">
    <property type="entry name" value="Nucleotidyltransferases domain 2"/>
    <property type="match status" value="1"/>
</dbReference>
<evidence type="ECO:0000259" key="1">
    <source>
        <dbReference type="PROSITE" id="PS50910"/>
    </source>
</evidence>
<gene>
    <name evidence="2" type="ORF">A2V72_00910</name>
</gene>
<dbReference type="SUPFAM" id="SSF81593">
    <property type="entry name" value="Nucleotidyltransferase substrate binding subunit/domain"/>
    <property type="match status" value="1"/>
</dbReference>
<feature type="domain" description="HEPN" evidence="1">
    <location>
        <begin position="7"/>
        <end position="121"/>
    </location>
</feature>
<dbReference type="Pfam" id="PF05168">
    <property type="entry name" value="HEPN"/>
    <property type="match status" value="1"/>
</dbReference>
<dbReference type="PROSITE" id="PS50910">
    <property type="entry name" value="HEPN"/>
    <property type="match status" value="1"/>
</dbReference>
<dbReference type="Proteomes" id="UP000178893">
    <property type="component" value="Unassembled WGS sequence"/>
</dbReference>
<comment type="caution">
    <text evidence="2">The sequence shown here is derived from an EMBL/GenBank/DDBJ whole genome shotgun (WGS) entry which is preliminary data.</text>
</comment>
<name>A0A1G2DZ43_9BACT</name>
<evidence type="ECO:0000313" key="2">
    <source>
        <dbReference type="EMBL" id="OGZ18311.1"/>
    </source>
</evidence>